<evidence type="ECO:0000313" key="1">
    <source>
        <dbReference type="EMBL" id="ARM86042.1"/>
    </source>
</evidence>
<proteinExistence type="predicted"/>
<gene>
    <name evidence="1" type="ORF">MARSALSMR5_04022</name>
</gene>
<dbReference type="EMBL" id="CP020931">
    <property type="protein sequence ID" value="ARM86042.1"/>
    <property type="molecule type" value="Genomic_DNA"/>
</dbReference>
<reference evidence="1 2" key="1">
    <citation type="submission" date="2017-04" db="EMBL/GenBank/DDBJ databases">
        <title>Genome Sequence of Marinobacter salarius strain SMR5 Isolated from a culture of the Diatom Skeletonema marinoi.</title>
        <authorList>
            <person name="Topel M."/>
            <person name="Pinder M.I.M."/>
            <person name="Johansson O.N."/>
            <person name="Kourtchenko O."/>
            <person name="Godhe A."/>
            <person name="Clarke A.K."/>
        </authorList>
    </citation>
    <scope>NUCLEOTIDE SEQUENCE [LARGE SCALE GENOMIC DNA]</scope>
    <source>
        <strain evidence="1 2">SMR5</strain>
    </source>
</reference>
<name>A0A1W6KFF0_9GAMM</name>
<sequence>MSVIPKSESLYILRTNKGEGYISFHEVENGNFTVELKLPRRFFGVHRFYGGSSKHGVAQTLKLLKSSNK</sequence>
<evidence type="ECO:0000313" key="2">
    <source>
        <dbReference type="Proteomes" id="UP000193100"/>
    </source>
</evidence>
<dbReference type="Proteomes" id="UP000193100">
    <property type="component" value="Chromosome"/>
</dbReference>
<dbReference type="AlphaFoldDB" id="A0A1W6KFF0"/>
<accession>A0A1W6KFF0</accession>
<organism evidence="1 2">
    <name type="scientific">Marinobacter salarius</name>
    <dbReference type="NCBI Taxonomy" id="1420917"/>
    <lineage>
        <taxon>Bacteria</taxon>
        <taxon>Pseudomonadati</taxon>
        <taxon>Pseudomonadota</taxon>
        <taxon>Gammaproteobacteria</taxon>
        <taxon>Pseudomonadales</taxon>
        <taxon>Marinobacteraceae</taxon>
        <taxon>Marinobacter</taxon>
    </lineage>
</organism>
<protein>
    <submittedName>
        <fullName evidence="1">Uncharacterized protein</fullName>
    </submittedName>
</protein>